<evidence type="ECO:0000313" key="1">
    <source>
        <dbReference type="EMBL" id="KAF2476848.1"/>
    </source>
</evidence>
<gene>
    <name evidence="1" type="ORF">BDR25DRAFT_309203</name>
</gene>
<protein>
    <submittedName>
        <fullName evidence="1">Uncharacterized protein</fullName>
    </submittedName>
</protein>
<reference evidence="1" key="1">
    <citation type="journal article" date="2020" name="Stud. Mycol.">
        <title>101 Dothideomycetes genomes: a test case for predicting lifestyles and emergence of pathogens.</title>
        <authorList>
            <person name="Haridas S."/>
            <person name="Albert R."/>
            <person name="Binder M."/>
            <person name="Bloem J."/>
            <person name="Labutti K."/>
            <person name="Salamov A."/>
            <person name="Andreopoulos B."/>
            <person name="Baker S."/>
            <person name="Barry K."/>
            <person name="Bills G."/>
            <person name="Bluhm B."/>
            <person name="Cannon C."/>
            <person name="Castanera R."/>
            <person name="Culley D."/>
            <person name="Daum C."/>
            <person name="Ezra D."/>
            <person name="Gonzalez J."/>
            <person name="Henrissat B."/>
            <person name="Kuo A."/>
            <person name="Liang C."/>
            <person name="Lipzen A."/>
            <person name="Lutzoni F."/>
            <person name="Magnuson J."/>
            <person name="Mondo S."/>
            <person name="Nolan M."/>
            <person name="Ohm R."/>
            <person name="Pangilinan J."/>
            <person name="Park H.-J."/>
            <person name="Ramirez L."/>
            <person name="Alfaro M."/>
            <person name="Sun H."/>
            <person name="Tritt A."/>
            <person name="Yoshinaga Y."/>
            <person name="Zwiers L.-H."/>
            <person name="Turgeon B."/>
            <person name="Goodwin S."/>
            <person name="Spatafora J."/>
            <person name="Crous P."/>
            <person name="Grigoriev I."/>
        </authorList>
    </citation>
    <scope>NUCLEOTIDE SEQUENCE</scope>
    <source>
        <strain evidence="1">ATCC 200398</strain>
    </source>
</reference>
<organism evidence="1 2">
    <name type="scientific">Lindgomyces ingoldianus</name>
    <dbReference type="NCBI Taxonomy" id="673940"/>
    <lineage>
        <taxon>Eukaryota</taxon>
        <taxon>Fungi</taxon>
        <taxon>Dikarya</taxon>
        <taxon>Ascomycota</taxon>
        <taxon>Pezizomycotina</taxon>
        <taxon>Dothideomycetes</taxon>
        <taxon>Pleosporomycetidae</taxon>
        <taxon>Pleosporales</taxon>
        <taxon>Lindgomycetaceae</taxon>
        <taxon>Lindgomyces</taxon>
    </lineage>
</organism>
<comment type="caution">
    <text evidence="1">The sequence shown here is derived from an EMBL/GenBank/DDBJ whole genome shotgun (WGS) entry which is preliminary data.</text>
</comment>
<keyword evidence="2" id="KW-1185">Reference proteome</keyword>
<sequence length="194" mass="20831">MASEYHGHIDGHVFIPAPRSGDMMNFNFGGFTPVNGENAGSSRLFHSDETPTSWIGEKCAGPAGRATLIGLGGVGCMQAQRHGSKKHTEVFRTMVLDNADDVEAFYPKRNYVRGDSQGILASLAAFIPQANNGSTLITSRSRDTATRLTGSSKNIKAVLAMDEGQALQLLRNKLEDSSDEAGTADLLNALDYMH</sequence>
<accession>A0ACB6RC31</accession>
<dbReference type="Proteomes" id="UP000799755">
    <property type="component" value="Unassembled WGS sequence"/>
</dbReference>
<dbReference type="EMBL" id="MU003493">
    <property type="protein sequence ID" value="KAF2476848.1"/>
    <property type="molecule type" value="Genomic_DNA"/>
</dbReference>
<evidence type="ECO:0000313" key="2">
    <source>
        <dbReference type="Proteomes" id="UP000799755"/>
    </source>
</evidence>
<name>A0ACB6RC31_9PLEO</name>
<proteinExistence type="predicted"/>